<keyword evidence="3" id="KW-1185">Reference proteome</keyword>
<organism evidence="3 4">
    <name type="scientific">Macrostomum lignano</name>
    <dbReference type="NCBI Taxonomy" id="282301"/>
    <lineage>
        <taxon>Eukaryota</taxon>
        <taxon>Metazoa</taxon>
        <taxon>Spiralia</taxon>
        <taxon>Lophotrochozoa</taxon>
        <taxon>Platyhelminthes</taxon>
        <taxon>Rhabditophora</taxon>
        <taxon>Macrostomorpha</taxon>
        <taxon>Macrostomida</taxon>
        <taxon>Macrostomidae</taxon>
        <taxon>Macrostomum</taxon>
    </lineage>
</organism>
<dbReference type="Proteomes" id="UP000095280">
    <property type="component" value="Unplaced"/>
</dbReference>
<sequence length="276" mass="30666">MKGHLCFTASFLFSRLIEDLPVPLQTWQTQNCSANGLLTETKILRLCSPLWTPAHTKACPGSARSWAPSSMSRVSIEDASSGGSEEVQLSVKSLVLNTETRLPIDSIARWNGGTSTELNCLACWEDGKLVIHMGEAASAEELKRSGRKQVRELLDNGELLLLHRIMIANLSSLISCAQPELRIEAEHPGTRHELVGRVRDDQPVVGAVRRLQQSCPRRRRSARESRDRAAAAGRPSRRGSRSDNRRSGPPGNQEGSRDVWTQHVVQGVELFHRRRL</sequence>
<evidence type="ECO:0000313" key="3">
    <source>
        <dbReference type="Proteomes" id="UP000095280"/>
    </source>
</evidence>
<keyword evidence="2" id="KW-0732">Signal</keyword>
<dbReference type="WBParaSite" id="maker-unitig_26752-snap-gene-0.2-mRNA-1">
    <property type="protein sequence ID" value="maker-unitig_26752-snap-gene-0.2-mRNA-1"/>
    <property type="gene ID" value="maker-unitig_26752-snap-gene-0.2"/>
</dbReference>
<evidence type="ECO:0000256" key="1">
    <source>
        <dbReference type="SAM" id="MobiDB-lite"/>
    </source>
</evidence>
<proteinExistence type="predicted"/>
<feature type="signal peptide" evidence="2">
    <location>
        <begin position="1"/>
        <end position="19"/>
    </location>
</feature>
<feature type="chain" id="PRO_5009318637" evidence="2">
    <location>
        <begin position="20"/>
        <end position="276"/>
    </location>
</feature>
<accession>A0A1I8FAF7</accession>
<protein>
    <submittedName>
        <fullName evidence="4">Uncharacterized protein</fullName>
    </submittedName>
</protein>
<feature type="region of interest" description="Disordered" evidence="1">
    <location>
        <begin position="211"/>
        <end position="261"/>
    </location>
</feature>
<name>A0A1I8FAF7_9PLAT</name>
<dbReference type="AlphaFoldDB" id="A0A1I8FAF7"/>
<reference evidence="4" key="1">
    <citation type="submission" date="2016-11" db="UniProtKB">
        <authorList>
            <consortium name="WormBaseParasite"/>
        </authorList>
    </citation>
    <scope>IDENTIFICATION</scope>
</reference>
<evidence type="ECO:0000256" key="2">
    <source>
        <dbReference type="SAM" id="SignalP"/>
    </source>
</evidence>
<evidence type="ECO:0000313" key="4">
    <source>
        <dbReference type="WBParaSite" id="maker-unitig_26752-snap-gene-0.2-mRNA-1"/>
    </source>
</evidence>